<accession>Q8RBS6</accession>
<dbReference type="Pfam" id="PF02706">
    <property type="entry name" value="Wzz"/>
    <property type="match status" value="1"/>
</dbReference>
<evidence type="ECO:0000259" key="8">
    <source>
        <dbReference type="Pfam" id="PF02706"/>
    </source>
</evidence>
<evidence type="ECO:0000256" key="4">
    <source>
        <dbReference type="ARBA" id="ARBA00022692"/>
    </source>
</evidence>
<dbReference type="STRING" id="273068.TTE0733"/>
<evidence type="ECO:0000256" key="1">
    <source>
        <dbReference type="ARBA" id="ARBA00004651"/>
    </source>
</evidence>
<dbReference type="AlphaFoldDB" id="Q8RBS6"/>
<evidence type="ECO:0000313" key="11">
    <source>
        <dbReference type="Proteomes" id="UP000000555"/>
    </source>
</evidence>
<dbReference type="InterPro" id="IPR003856">
    <property type="entry name" value="LPS_length_determ_N"/>
</dbReference>
<keyword evidence="6 7" id="KW-0472">Membrane</keyword>
<dbReference type="PANTHER" id="PTHR32309:SF13">
    <property type="entry name" value="FERRIC ENTEROBACTIN TRANSPORT PROTEIN FEPE"/>
    <property type="match status" value="1"/>
</dbReference>
<evidence type="ECO:0000256" key="5">
    <source>
        <dbReference type="ARBA" id="ARBA00022989"/>
    </source>
</evidence>
<name>Q8RBS6_CALS4</name>
<dbReference type="Proteomes" id="UP000000555">
    <property type="component" value="Chromosome"/>
</dbReference>
<reference evidence="10 11" key="1">
    <citation type="journal article" date="2002" name="Genome Res.">
        <title>A complete sequence of the T. tengcongensis genome.</title>
        <authorList>
            <person name="Bao Q."/>
            <person name="Tian Y."/>
            <person name="Li W."/>
            <person name="Xu Z."/>
            <person name="Xuan Z."/>
            <person name="Hu S."/>
            <person name="Dong W."/>
            <person name="Yang J."/>
            <person name="Chen Y."/>
            <person name="Xue Y."/>
            <person name="Xu Y."/>
            <person name="Lai X."/>
            <person name="Huang L."/>
            <person name="Dong X."/>
            <person name="Ma Y."/>
            <person name="Ling L."/>
            <person name="Tan H."/>
            <person name="Chen R."/>
            <person name="Wang J."/>
            <person name="Yu J."/>
            <person name="Yang H."/>
        </authorList>
    </citation>
    <scope>NUCLEOTIDE SEQUENCE [LARGE SCALE GENOMIC DNA]</scope>
    <source>
        <strain evidence="11">DSM 15242 / JCM 11007 / NBRC 100824 / MB4</strain>
    </source>
</reference>
<keyword evidence="4 7" id="KW-0812">Transmembrane</keyword>
<dbReference type="InterPro" id="IPR032807">
    <property type="entry name" value="GNVR"/>
</dbReference>
<evidence type="ECO:0000256" key="3">
    <source>
        <dbReference type="ARBA" id="ARBA00022475"/>
    </source>
</evidence>
<feature type="transmembrane region" description="Helical" evidence="7">
    <location>
        <begin position="21"/>
        <end position="41"/>
    </location>
</feature>
<dbReference type="GO" id="GO:0004713">
    <property type="term" value="F:protein tyrosine kinase activity"/>
    <property type="evidence" value="ECO:0007669"/>
    <property type="project" value="TreeGrafter"/>
</dbReference>
<keyword evidence="5 7" id="KW-1133">Transmembrane helix</keyword>
<keyword evidence="3" id="KW-1003">Cell membrane</keyword>
<feature type="transmembrane region" description="Helical" evidence="7">
    <location>
        <begin position="176"/>
        <end position="196"/>
    </location>
</feature>
<protein>
    <submittedName>
        <fullName evidence="10">Capsular polysaccharide biosynthesis homolog ywqC</fullName>
    </submittedName>
</protein>
<organism evidence="10 11">
    <name type="scientific">Caldanaerobacter subterraneus subsp. tengcongensis (strain DSM 15242 / JCM 11007 / NBRC 100824 / MB4)</name>
    <name type="common">Thermoanaerobacter tengcongensis</name>
    <dbReference type="NCBI Taxonomy" id="273068"/>
    <lineage>
        <taxon>Bacteria</taxon>
        <taxon>Bacillati</taxon>
        <taxon>Bacillota</taxon>
        <taxon>Clostridia</taxon>
        <taxon>Thermoanaerobacterales</taxon>
        <taxon>Thermoanaerobacteraceae</taxon>
        <taxon>Caldanaerobacter</taxon>
    </lineage>
</organism>
<proteinExistence type="inferred from homology"/>
<dbReference type="EMBL" id="AE008691">
    <property type="protein sequence ID" value="AAM23995.1"/>
    <property type="molecule type" value="Genomic_DNA"/>
</dbReference>
<evidence type="ECO:0000256" key="6">
    <source>
        <dbReference type="ARBA" id="ARBA00023136"/>
    </source>
</evidence>
<comment type="similarity">
    <text evidence="2">Belongs to the CpsC/CapA family.</text>
</comment>
<evidence type="ECO:0000256" key="2">
    <source>
        <dbReference type="ARBA" id="ARBA00006683"/>
    </source>
</evidence>
<evidence type="ECO:0000313" key="10">
    <source>
        <dbReference type="EMBL" id="AAM23995.1"/>
    </source>
</evidence>
<dbReference type="Pfam" id="PF13807">
    <property type="entry name" value="GNVR"/>
    <property type="match status" value="1"/>
</dbReference>
<dbReference type="PANTHER" id="PTHR32309">
    <property type="entry name" value="TYROSINE-PROTEIN KINASE"/>
    <property type="match status" value="1"/>
</dbReference>
<dbReference type="RefSeq" id="WP_011025134.1">
    <property type="nucleotide sequence ID" value="NC_003869.1"/>
</dbReference>
<dbReference type="HOGENOM" id="CLU_082668_2_0_9"/>
<gene>
    <name evidence="10" type="ordered locus">TTE0733</name>
</gene>
<comment type="subcellular location">
    <subcellularLocation>
        <location evidence="1">Cell membrane</location>
        <topology evidence="1">Multi-pass membrane protein</topology>
    </subcellularLocation>
</comment>
<dbReference type="KEGG" id="tte:TTE0733"/>
<evidence type="ECO:0000259" key="9">
    <source>
        <dbReference type="Pfam" id="PF13807"/>
    </source>
</evidence>
<feature type="domain" description="Polysaccharide chain length determinant N-terminal" evidence="8">
    <location>
        <begin position="4"/>
        <end position="97"/>
    </location>
</feature>
<dbReference type="eggNOG" id="COG3944">
    <property type="taxonomic scope" value="Bacteria"/>
</dbReference>
<dbReference type="InterPro" id="IPR050445">
    <property type="entry name" value="Bact_polysacc_biosynth/exp"/>
</dbReference>
<evidence type="ECO:0000256" key="7">
    <source>
        <dbReference type="SAM" id="Phobius"/>
    </source>
</evidence>
<dbReference type="OrthoDB" id="2360475at2"/>
<sequence>MMEEELDLREVFLILRKRIKIILLITVLAMLVSGLISYYVLSPVYKASTSLIISRTQNITINDQIQLQDIQTSRMLAATYSEIVKSRRVLQPVVTKLNLPMSVEDLKGKIDVTSKDNTEIIEISVRDNNPERAAEIANAIASSFMDNIVKIMKIDNVQVIDRAVPPTSKVSPKTSLNVVIAGVLGLMISIFLVFLLEYMDRTVKTPDDIKKYLNLPVLGIIPEVKNK</sequence>
<dbReference type="GO" id="GO:0005886">
    <property type="term" value="C:plasma membrane"/>
    <property type="evidence" value="ECO:0007669"/>
    <property type="project" value="UniProtKB-SubCell"/>
</dbReference>
<feature type="domain" description="Tyrosine-protein kinase G-rich" evidence="9">
    <location>
        <begin position="146"/>
        <end position="195"/>
    </location>
</feature>
<keyword evidence="11" id="KW-1185">Reference proteome</keyword>